<organism evidence="7">
    <name type="scientific">Trypanosoma vivax (strain Y486)</name>
    <dbReference type="NCBI Taxonomy" id="1055687"/>
    <lineage>
        <taxon>Eukaryota</taxon>
        <taxon>Discoba</taxon>
        <taxon>Euglenozoa</taxon>
        <taxon>Kinetoplastea</taxon>
        <taxon>Metakinetoplastina</taxon>
        <taxon>Trypanosomatida</taxon>
        <taxon>Trypanosomatidae</taxon>
        <taxon>Trypanosoma</taxon>
        <taxon>Duttonella</taxon>
    </lineage>
</organism>
<feature type="transmembrane region" description="Helical" evidence="5">
    <location>
        <begin position="304"/>
        <end position="321"/>
    </location>
</feature>
<dbReference type="VEuPathDB" id="TriTrypDB:TvY486_0903300"/>
<dbReference type="InterPro" id="IPR022764">
    <property type="entry name" value="Peptidase_S54_rhomboid_dom"/>
</dbReference>
<evidence type="ECO:0000313" key="7">
    <source>
        <dbReference type="EMBL" id="CCC50509.1"/>
    </source>
</evidence>
<dbReference type="AlphaFoldDB" id="G0U2K6"/>
<dbReference type="Gene3D" id="1.20.1540.10">
    <property type="entry name" value="Rhomboid-like"/>
    <property type="match status" value="1"/>
</dbReference>
<evidence type="ECO:0000259" key="6">
    <source>
        <dbReference type="Pfam" id="PF01694"/>
    </source>
</evidence>
<feature type="transmembrane region" description="Helical" evidence="5">
    <location>
        <begin position="274"/>
        <end position="292"/>
    </location>
</feature>
<evidence type="ECO:0000256" key="2">
    <source>
        <dbReference type="ARBA" id="ARBA00022692"/>
    </source>
</evidence>
<evidence type="ECO:0000256" key="1">
    <source>
        <dbReference type="ARBA" id="ARBA00004141"/>
    </source>
</evidence>
<reference evidence="7" key="1">
    <citation type="journal article" date="2012" name="Proc. Natl. Acad. Sci. U.S.A.">
        <title>Antigenic diversity is generated by distinct evolutionary mechanisms in African trypanosome species.</title>
        <authorList>
            <person name="Jackson A.P."/>
            <person name="Berry A."/>
            <person name="Aslett M."/>
            <person name="Allison H.C."/>
            <person name="Burton P."/>
            <person name="Vavrova-Anderson J."/>
            <person name="Brown R."/>
            <person name="Browne H."/>
            <person name="Corton N."/>
            <person name="Hauser H."/>
            <person name="Gamble J."/>
            <person name="Gilderthorp R."/>
            <person name="Marcello L."/>
            <person name="McQuillan J."/>
            <person name="Otto T.D."/>
            <person name="Quail M.A."/>
            <person name="Sanders M.J."/>
            <person name="van Tonder A."/>
            <person name="Ginger M.L."/>
            <person name="Field M.C."/>
            <person name="Barry J.D."/>
            <person name="Hertz-Fowler C."/>
            <person name="Berriman M."/>
        </authorList>
    </citation>
    <scope>NUCLEOTIDE SEQUENCE</scope>
    <source>
        <strain evidence="7">Y486</strain>
    </source>
</reference>
<dbReference type="GO" id="GO:0004252">
    <property type="term" value="F:serine-type endopeptidase activity"/>
    <property type="evidence" value="ECO:0007669"/>
    <property type="project" value="InterPro"/>
</dbReference>
<feature type="transmembrane region" description="Helical" evidence="5">
    <location>
        <begin position="207"/>
        <end position="226"/>
    </location>
</feature>
<dbReference type="EMBL" id="HE573025">
    <property type="protein sequence ID" value="CCC50509.1"/>
    <property type="molecule type" value="Genomic_DNA"/>
</dbReference>
<dbReference type="GO" id="GO:0016020">
    <property type="term" value="C:membrane"/>
    <property type="evidence" value="ECO:0007669"/>
    <property type="project" value="UniProtKB-SubCell"/>
</dbReference>
<feature type="domain" description="Peptidase S54 rhomboid" evidence="6">
    <location>
        <begin position="168"/>
        <end position="312"/>
    </location>
</feature>
<evidence type="ECO:0000256" key="5">
    <source>
        <dbReference type="SAM" id="Phobius"/>
    </source>
</evidence>
<sequence length="329" mass="36992">MLRYSPPCLAKNIITRTTFIKSAGLLERNGVASVGPARHVLITLYHTRQQLGSECMGHGPCRFSRRAFSLTAIVHKPKKPNDELVGTYHIKTHEGKGDDDKGHEKESPFTRGPGAGYLPFPPPFHTVNVVMLLFIANVVTYCLMNFSGSDDIRDIIVEHFTLSHENAWRIYPFLTYSLYQENLLQLLIDCWLLNEFGKTMLGFLGNVRMTFFAVLCTLGGGAIQVARQKFELYNGRDPLEVRGRCYGPSTFILGFVGMEGLIFRHLNFIQQPPVPFLVLTAFVMVIDVWRIFTVRPEEHGAPTGGALVAYIFWALPTRMLGLDKLTAVL</sequence>
<feature type="transmembrane region" description="Helical" evidence="5">
    <location>
        <begin position="124"/>
        <end position="144"/>
    </location>
</feature>
<dbReference type="InterPro" id="IPR035952">
    <property type="entry name" value="Rhomboid-like_sf"/>
</dbReference>
<name>G0U2K6_TRYVY</name>
<dbReference type="Pfam" id="PF01694">
    <property type="entry name" value="Rhomboid"/>
    <property type="match status" value="1"/>
</dbReference>
<keyword evidence="4 5" id="KW-0472">Membrane</keyword>
<comment type="subcellular location">
    <subcellularLocation>
        <location evidence="1">Membrane</location>
        <topology evidence="1">Multi-pass membrane protein</topology>
    </subcellularLocation>
</comment>
<evidence type="ECO:0000256" key="4">
    <source>
        <dbReference type="ARBA" id="ARBA00023136"/>
    </source>
</evidence>
<accession>G0U2K6</accession>
<proteinExistence type="predicted"/>
<feature type="transmembrane region" description="Helical" evidence="5">
    <location>
        <begin position="246"/>
        <end position="262"/>
    </location>
</feature>
<gene>
    <name evidence="7" type="ORF">TVY486_0903300</name>
</gene>
<protein>
    <submittedName>
        <fullName evidence="7">Rhomboid-like protein</fullName>
    </submittedName>
</protein>
<dbReference type="SUPFAM" id="SSF144091">
    <property type="entry name" value="Rhomboid-like"/>
    <property type="match status" value="1"/>
</dbReference>
<keyword evidence="2 5" id="KW-0812">Transmembrane</keyword>
<evidence type="ECO:0000256" key="3">
    <source>
        <dbReference type="ARBA" id="ARBA00022989"/>
    </source>
</evidence>
<keyword evidence="3 5" id="KW-1133">Transmembrane helix</keyword>